<dbReference type="GO" id="GO:0047617">
    <property type="term" value="F:fatty acyl-CoA hydrolase activity"/>
    <property type="evidence" value="ECO:0007669"/>
    <property type="project" value="InterPro"/>
</dbReference>
<keyword evidence="2" id="KW-0378">Hydrolase</keyword>
<dbReference type="EMBL" id="FOWZ01000004">
    <property type="protein sequence ID" value="SFP34674.1"/>
    <property type="molecule type" value="Genomic_DNA"/>
</dbReference>
<gene>
    <name evidence="5" type="ORF">SAMN04488060_2493</name>
</gene>
<evidence type="ECO:0000259" key="3">
    <source>
        <dbReference type="Pfam" id="PF13622"/>
    </source>
</evidence>
<accession>A0A1I5PKQ6</accession>
<evidence type="ECO:0000256" key="2">
    <source>
        <dbReference type="ARBA" id="ARBA00022801"/>
    </source>
</evidence>
<feature type="domain" description="Acyl-CoA thioesterase-like C-terminal" evidence="4">
    <location>
        <begin position="170"/>
        <end position="300"/>
    </location>
</feature>
<dbReference type="CDD" id="cd03445">
    <property type="entry name" value="Thioesterase_II_repeat2"/>
    <property type="match status" value="1"/>
</dbReference>
<dbReference type="AlphaFoldDB" id="A0A1I5PKQ6"/>
<feature type="domain" description="Acyl-CoA thioesterase-like N-terminal HotDog" evidence="3">
    <location>
        <begin position="36"/>
        <end position="120"/>
    </location>
</feature>
<dbReference type="Proteomes" id="UP000199331">
    <property type="component" value="Unassembled WGS sequence"/>
</dbReference>
<dbReference type="Gene3D" id="2.40.160.210">
    <property type="entry name" value="Acyl-CoA thioesterase, double hotdog domain"/>
    <property type="match status" value="1"/>
</dbReference>
<evidence type="ECO:0000256" key="1">
    <source>
        <dbReference type="ARBA" id="ARBA00006538"/>
    </source>
</evidence>
<dbReference type="InterPro" id="IPR049450">
    <property type="entry name" value="ACOT8-like_C"/>
</dbReference>
<dbReference type="PANTHER" id="PTHR11066:SF34">
    <property type="entry name" value="ACYL-COENZYME A THIOESTERASE 8"/>
    <property type="match status" value="1"/>
</dbReference>
<dbReference type="OrthoDB" id="9781019at2"/>
<protein>
    <submittedName>
        <fullName evidence="5">Acyl-CoA thioesterase-2</fullName>
    </submittedName>
</protein>
<proteinExistence type="inferred from homology"/>
<evidence type="ECO:0000313" key="5">
    <source>
        <dbReference type="EMBL" id="SFP34674.1"/>
    </source>
</evidence>
<dbReference type="InterPro" id="IPR003703">
    <property type="entry name" value="Acyl_CoA_thio"/>
</dbReference>
<dbReference type="Pfam" id="PF20789">
    <property type="entry name" value="4HBT_3C"/>
    <property type="match status" value="1"/>
</dbReference>
<dbReference type="Pfam" id="PF13622">
    <property type="entry name" value="4HBT_3"/>
    <property type="match status" value="1"/>
</dbReference>
<sequence length="309" mass="33755">MTDTKTPEDLVAGLIRLLTVTDKGDGHFAGRQQPGGIGRVFGGQVVAQALQAAQASAPDGMEAHSLHAYFLRGGREGIDIDYSVAADFDGRSFANRRVVARQQVGDDEPSAILNLTASFQRPEEGLEHANSVMPDVAPPEDLLPDSELRKRFLDAMENVSDVQRALMLRPRPIEMRTSDKLHWMNAEPKPPAAHSWFRTVAPLPAIEDNPALHRAVIAYASDFTLLGTSALPHGLSWARGELKGASLDHAIWFHRPARADEWLLYATDSPWSGGGRGFNRGRIFNRDGELVASVAQEGVIRRAKGKDEA</sequence>
<evidence type="ECO:0000313" key="6">
    <source>
        <dbReference type="Proteomes" id="UP000199331"/>
    </source>
</evidence>
<organism evidence="5 6">
    <name type="scientific">Qipengyuania nanhaisediminis</name>
    <dbReference type="NCBI Taxonomy" id="604088"/>
    <lineage>
        <taxon>Bacteria</taxon>
        <taxon>Pseudomonadati</taxon>
        <taxon>Pseudomonadota</taxon>
        <taxon>Alphaproteobacteria</taxon>
        <taxon>Sphingomonadales</taxon>
        <taxon>Erythrobacteraceae</taxon>
        <taxon>Qipengyuania</taxon>
    </lineage>
</organism>
<dbReference type="CDD" id="cd03444">
    <property type="entry name" value="Thioesterase_II_repeat1"/>
    <property type="match status" value="1"/>
</dbReference>
<keyword evidence="6" id="KW-1185">Reference proteome</keyword>
<dbReference type="RefSeq" id="WP_090482244.1">
    <property type="nucleotide sequence ID" value="NZ_FOWZ01000004.1"/>
</dbReference>
<dbReference type="InterPro" id="IPR049449">
    <property type="entry name" value="TesB_ACOT8-like_N"/>
</dbReference>
<dbReference type="InterPro" id="IPR029069">
    <property type="entry name" value="HotDog_dom_sf"/>
</dbReference>
<dbReference type="STRING" id="604088.SAMN04488060_2493"/>
<name>A0A1I5PKQ6_9SPHN</name>
<dbReference type="PANTHER" id="PTHR11066">
    <property type="entry name" value="ACYL-COA THIOESTERASE"/>
    <property type="match status" value="1"/>
</dbReference>
<dbReference type="InterPro" id="IPR042171">
    <property type="entry name" value="Acyl-CoA_hotdog"/>
</dbReference>
<dbReference type="GO" id="GO:0009062">
    <property type="term" value="P:fatty acid catabolic process"/>
    <property type="evidence" value="ECO:0007669"/>
    <property type="project" value="TreeGrafter"/>
</dbReference>
<dbReference type="GO" id="GO:0006637">
    <property type="term" value="P:acyl-CoA metabolic process"/>
    <property type="evidence" value="ECO:0007669"/>
    <property type="project" value="InterPro"/>
</dbReference>
<dbReference type="SUPFAM" id="SSF54637">
    <property type="entry name" value="Thioesterase/thiol ester dehydrase-isomerase"/>
    <property type="match status" value="2"/>
</dbReference>
<reference evidence="6" key="1">
    <citation type="submission" date="2016-10" db="EMBL/GenBank/DDBJ databases">
        <authorList>
            <person name="Varghese N."/>
            <person name="Submissions S."/>
        </authorList>
    </citation>
    <scope>NUCLEOTIDE SEQUENCE [LARGE SCALE GENOMIC DNA]</scope>
    <source>
        <strain evidence="6">CGMCC 1.7715</strain>
    </source>
</reference>
<evidence type="ECO:0000259" key="4">
    <source>
        <dbReference type="Pfam" id="PF20789"/>
    </source>
</evidence>
<comment type="similarity">
    <text evidence="1">Belongs to the C/M/P thioester hydrolase family.</text>
</comment>